<feature type="region of interest" description="Disordered" evidence="1">
    <location>
        <begin position="54"/>
        <end position="76"/>
    </location>
</feature>
<proteinExistence type="predicted"/>
<dbReference type="EMBL" id="SZZH01000003">
    <property type="protein sequence ID" value="TKV58308.1"/>
    <property type="molecule type" value="Genomic_DNA"/>
</dbReference>
<protein>
    <submittedName>
        <fullName evidence="2">Ribbon-helix-helix protein, CopG family</fullName>
    </submittedName>
</protein>
<dbReference type="OrthoDB" id="3692970at2"/>
<dbReference type="AlphaFoldDB" id="A0A4U6QE36"/>
<dbReference type="Proteomes" id="UP000306985">
    <property type="component" value="Unassembled WGS sequence"/>
</dbReference>
<reference evidence="2 3" key="1">
    <citation type="submission" date="2019-05" db="EMBL/GenBank/DDBJ databases">
        <title>Nakamurella sp. N5BH11, whole genome shotgun sequence.</title>
        <authorList>
            <person name="Tuo L."/>
        </authorList>
    </citation>
    <scope>NUCLEOTIDE SEQUENCE [LARGE SCALE GENOMIC DNA]</scope>
    <source>
        <strain evidence="2 3">N5BH11</strain>
    </source>
</reference>
<dbReference type="GO" id="GO:0006355">
    <property type="term" value="P:regulation of DNA-templated transcription"/>
    <property type="evidence" value="ECO:0007669"/>
    <property type="project" value="InterPro"/>
</dbReference>
<evidence type="ECO:0000313" key="2">
    <source>
        <dbReference type="EMBL" id="TKV58308.1"/>
    </source>
</evidence>
<accession>A0A4U6QE36</accession>
<evidence type="ECO:0000256" key="1">
    <source>
        <dbReference type="SAM" id="MobiDB-lite"/>
    </source>
</evidence>
<comment type="caution">
    <text evidence="2">The sequence shown here is derived from an EMBL/GenBank/DDBJ whole genome shotgun (WGS) entry which is preliminary data.</text>
</comment>
<name>A0A4U6QE36_9ACTN</name>
<feature type="compositionally biased region" description="Acidic residues" evidence="1">
    <location>
        <begin position="58"/>
        <end position="67"/>
    </location>
</feature>
<evidence type="ECO:0000313" key="3">
    <source>
        <dbReference type="Proteomes" id="UP000306985"/>
    </source>
</evidence>
<organism evidence="2 3">
    <name type="scientific">Nakamurella flava</name>
    <dbReference type="NCBI Taxonomy" id="2576308"/>
    <lineage>
        <taxon>Bacteria</taxon>
        <taxon>Bacillati</taxon>
        <taxon>Actinomycetota</taxon>
        <taxon>Actinomycetes</taxon>
        <taxon>Nakamurellales</taxon>
        <taxon>Nakamurellaceae</taxon>
        <taxon>Nakamurella</taxon>
    </lineage>
</organism>
<sequence>MKLSVSLSEQDVQVLDDYARDQGLPSRSAALQRAIALLRHPQLEREYAQAWEDWQGSSDEEAWDDTVGDGLRDATR</sequence>
<gene>
    <name evidence="2" type="ORF">FDO65_12040</name>
</gene>
<keyword evidence="3" id="KW-1185">Reference proteome</keyword>
<dbReference type="RefSeq" id="WP_137449971.1">
    <property type="nucleotide sequence ID" value="NZ_SZZH01000003.1"/>
</dbReference>